<dbReference type="EMBL" id="MW348569">
    <property type="protein sequence ID" value="QRQ90260.1"/>
    <property type="molecule type" value="Genomic_DNA"/>
</dbReference>
<accession>A0A893A7M4</accession>
<evidence type="ECO:0000313" key="1">
    <source>
        <dbReference type="EMBL" id="QRQ90260.1"/>
    </source>
</evidence>
<name>A0A893A7M4_9VIRU</name>
<organism evidence="1">
    <name type="scientific">Parvoviridae sp</name>
    <dbReference type="NCBI Taxonomy" id="1940570"/>
    <lineage>
        <taxon>Viruses</taxon>
        <taxon>Monodnaviria</taxon>
        <taxon>Shotokuvirae</taxon>
        <taxon>Cossaviricota</taxon>
        <taxon>Quintoviricetes</taxon>
        <taxon>Piccovirales</taxon>
        <taxon>Parvoviridae</taxon>
    </lineage>
</organism>
<proteinExistence type="predicted"/>
<reference evidence="1" key="1">
    <citation type="submission" date="2020-11" db="EMBL/GenBank/DDBJ databases">
        <title>Viral genomes from river ports along the Yangtze River in China.</title>
        <authorList>
            <person name="Lu J."/>
            <person name="Shen Q."/>
            <person name="Yang S."/>
            <person name="Zhang W."/>
        </authorList>
    </citation>
    <scope>NUCLEOTIDE SEQUENCE</scope>
    <source>
        <strain evidence="1">3nj-parvo-1</strain>
    </source>
</reference>
<protein>
    <submittedName>
        <fullName evidence="1">Uncharacterized protein</fullName>
    </submittedName>
</protein>
<sequence>MMESTTTFEEILEWIYQIYHPDKTLLNLLVPEFWTILPSKIEEQQMLDSVADELEILKTLFKRVENYLTMNKEVLSGKQLPDVMRLLERVMGSGYKTLFSLDLMSVLKTYLPLFKEDLEAIPDLCSLQASTTDMSTSSMTVLTQEESADVNGKRKRSNKKVLSLDDDLTDSEDEEYENSLYPTGFVSCYTSVLKDDIKKHRILTEKYKPLVFQLKIWQSKDLRGHDGRTVNWQEKKNKIWKEIQMTYEPFSKQAKCIQGLEDAVMKYFVEQKEKGKKIKRSFPNYNSYWRNTQ</sequence>